<dbReference type="GO" id="GO:0046386">
    <property type="term" value="P:deoxyribose phosphate catabolic process"/>
    <property type="evidence" value="ECO:0007669"/>
    <property type="project" value="UniProtKB-UniPathway"/>
</dbReference>
<dbReference type="InterPro" id="IPR013785">
    <property type="entry name" value="Aldolase_TIM"/>
</dbReference>
<dbReference type="EMBL" id="CP017820">
    <property type="protein sequence ID" value="APA11233.1"/>
    <property type="molecule type" value="Genomic_DNA"/>
</dbReference>
<dbReference type="OrthoDB" id="70823at2759"/>
<dbReference type="Proteomes" id="UP000177798">
    <property type="component" value="Chromosome 7"/>
</dbReference>
<protein>
    <submittedName>
        <fullName evidence="3">Uncharacterized protein</fullName>
    </submittedName>
</protein>
<gene>
    <name evidence="3" type="ORF">sscle_07g060030</name>
</gene>
<dbReference type="InterPro" id="IPR011343">
    <property type="entry name" value="DeoC"/>
</dbReference>
<feature type="chain" id="PRO_5009445095" evidence="2">
    <location>
        <begin position="33"/>
        <end position="313"/>
    </location>
</feature>
<name>A0A1D9Q9F5_SCLS1</name>
<evidence type="ECO:0000313" key="3">
    <source>
        <dbReference type="EMBL" id="APA11233.1"/>
    </source>
</evidence>
<accession>A0A1D9Q9F5</accession>
<dbReference type="SMART" id="SM01133">
    <property type="entry name" value="DeoC"/>
    <property type="match status" value="1"/>
</dbReference>
<dbReference type="GO" id="GO:0009264">
    <property type="term" value="P:deoxyribonucleotide catabolic process"/>
    <property type="evidence" value="ECO:0007669"/>
    <property type="project" value="InterPro"/>
</dbReference>
<dbReference type="Gene3D" id="3.20.20.70">
    <property type="entry name" value="Aldolase class I"/>
    <property type="match status" value="1"/>
</dbReference>
<organism evidence="3 4">
    <name type="scientific">Sclerotinia sclerotiorum (strain ATCC 18683 / 1980 / Ss-1)</name>
    <name type="common">White mold</name>
    <name type="synonym">Whetzelinia sclerotiorum</name>
    <dbReference type="NCBI Taxonomy" id="665079"/>
    <lineage>
        <taxon>Eukaryota</taxon>
        <taxon>Fungi</taxon>
        <taxon>Dikarya</taxon>
        <taxon>Ascomycota</taxon>
        <taxon>Pezizomycotina</taxon>
        <taxon>Leotiomycetes</taxon>
        <taxon>Helotiales</taxon>
        <taxon>Sclerotiniaceae</taxon>
        <taxon>Sclerotinia</taxon>
    </lineage>
</organism>
<dbReference type="VEuPathDB" id="FungiDB:sscle_07g060030"/>
<dbReference type="InterPro" id="IPR002915">
    <property type="entry name" value="DeoC/FbaB/LacD_aldolase"/>
</dbReference>
<reference evidence="4" key="1">
    <citation type="journal article" date="2017" name="Genome Biol. Evol.">
        <title>The complete genome sequence of the phytopathogenic fungus Sclerotinia sclerotiorum reveals insights into the genome architecture of broad host range pathogens.</title>
        <authorList>
            <person name="Derbyshire M."/>
            <person name="Denton-Giles M."/>
            <person name="Hegedus D."/>
            <person name="Seifbarghy S."/>
            <person name="Rollins J."/>
            <person name="van Kan J."/>
            <person name="Seidl M.F."/>
            <person name="Faino L."/>
            <person name="Mbengue M."/>
            <person name="Navaud O."/>
            <person name="Raffaele S."/>
            <person name="Hammond-Kosack K."/>
            <person name="Heard S."/>
            <person name="Oliver R."/>
        </authorList>
    </citation>
    <scope>NUCLEOTIDE SEQUENCE [LARGE SCALE GENOMIC DNA]</scope>
    <source>
        <strain evidence="4">ATCC 18683 / 1980 / Ss-1</strain>
    </source>
</reference>
<keyword evidence="2" id="KW-0732">Signal</keyword>
<dbReference type="NCBIfam" id="TIGR00126">
    <property type="entry name" value="deoC"/>
    <property type="match status" value="1"/>
</dbReference>
<dbReference type="AlphaFoldDB" id="A0A1D9Q9F5"/>
<proteinExistence type="predicted"/>
<dbReference type="GO" id="GO:0005737">
    <property type="term" value="C:cytoplasm"/>
    <property type="evidence" value="ECO:0007669"/>
    <property type="project" value="InterPro"/>
</dbReference>
<dbReference type="PANTHER" id="PTHR10889:SF1">
    <property type="entry name" value="DEOXYRIBOSE-PHOSPHATE ALDOLASE"/>
    <property type="match status" value="1"/>
</dbReference>
<dbReference type="UniPathway" id="UPA00002">
    <property type="reaction ID" value="UER00468"/>
</dbReference>
<evidence type="ECO:0000313" key="4">
    <source>
        <dbReference type="Proteomes" id="UP000177798"/>
    </source>
</evidence>
<feature type="signal peptide" evidence="2">
    <location>
        <begin position="1"/>
        <end position="32"/>
    </location>
</feature>
<dbReference type="SUPFAM" id="SSF51569">
    <property type="entry name" value="Aldolase"/>
    <property type="match status" value="1"/>
</dbReference>
<dbReference type="GO" id="GO:0004139">
    <property type="term" value="F:deoxyribose-phosphate aldolase activity"/>
    <property type="evidence" value="ECO:0007669"/>
    <property type="project" value="InterPro"/>
</dbReference>
<evidence type="ECO:0000256" key="2">
    <source>
        <dbReference type="SAM" id="SignalP"/>
    </source>
</evidence>
<dbReference type="PANTHER" id="PTHR10889">
    <property type="entry name" value="DEOXYRIBOSE-PHOSPHATE ALDOLASE"/>
    <property type="match status" value="1"/>
</dbReference>
<evidence type="ECO:0000256" key="1">
    <source>
        <dbReference type="ARBA" id="ARBA00022490"/>
    </source>
</evidence>
<sequence length="313" mass="33996">MPSRVESFQTVGSWGTFLLETLLCVLVDVVIAEGNNKQSQAPHLLTTSRVTPIWTCIKQPVPDILQYLSLHEIAPKNPTSNSYTLNMASSNTLSPTLTVSLPILAKMIDHSLLHPTMTDAKISIGLSIAAKYKSQLHAVEVCPVIGFPAGNNTKEMKVFEASKAVEAGGKEIDMVINISNALGGDWGYVQKETQAVNHAVVSKGSILKVIFENDYLTDLEIVKLCHICSDIGVTFVKTSTGYEFVKQSNSIVKEILQIEAARGVRTLDDLLRVRALGVKRVGATATEAILEEAMRRGIEAELVVVNVLPLKST</sequence>
<keyword evidence="1" id="KW-0963">Cytoplasm</keyword>